<dbReference type="Proteomes" id="UP000321058">
    <property type="component" value="Unassembled WGS sequence"/>
</dbReference>
<proteinExistence type="predicted"/>
<protein>
    <submittedName>
        <fullName evidence="1">Uncharacterized protein</fullName>
    </submittedName>
</protein>
<gene>
    <name evidence="1" type="ORF">RSO01_89940</name>
</gene>
<evidence type="ECO:0000313" key="2">
    <source>
        <dbReference type="Proteomes" id="UP000321058"/>
    </source>
</evidence>
<evidence type="ECO:0000313" key="1">
    <source>
        <dbReference type="EMBL" id="GEP61828.1"/>
    </source>
</evidence>
<dbReference type="AlphaFoldDB" id="A0A512NS84"/>
<reference evidence="1 2" key="1">
    <citation type="submission" date="2019-07" db="EMBL/GenBank/DDBJ databases">
        <title>Whole genome shotgun sequence of Reyranella soli NBRC 108950.</title>
        <authorList>
            <person name="Hosoyama A."/>
            <person name="Uohara A."/>
            <person name="Ohji S."/>
            <person name="Ichikawa N."/>
        </authorList>
    </citation>
    <scope>NUCLEOTIDE SEQUENCE [LARGE SCALE GENOMIC DNA]</scope>
    <source>
        <strain evidence="1 2">NBRC 108950</strain>
    </source>
</reference>
<dbReference type="RefSeq" id="WP_147157112.1">
    <property type="nucleotide sequence ID" value="NZ_BKAJ01000260.1"/>
</dbReference>
<comment type="caution">
    <text evidence="1">The sequence shown here is derived from an EMBL/GenBank/DDBJ whole genome shotgun (WGS) entry which is preliminary data.</text>
</comment>
<accession>A0A512NS84</accession>
<keyword evidence="2" id="KW-1185">Reference proteome</keyword>
<name>A0A512NS84_9HYPH</name>
<dbReference type="EMBL" id="BKAJ01000260">
    <property type="protein sequence ID" value="GEP61828.1"/>
    <property type="molecule type" value="Genomic_DNA"/>
</dbReference>
<sequence length="80" mass="8481">MRVKELYLHLAEACERKAGVTDLPNKKAGMLAAAAVWRRLANAVRPSEGPGSNILADEVAVMEDLAARSFPASSISGSKD</sequence>
<organism evidence="1 2">
    <name type="scientific">Reyranella soli</name>
    <dbReference type="NCBI Taxonomy" id="1230389"/>
    <lineage>
        <taxon>Bacteria</taxon>
        <taxon>Pseudomonadati</taxon>
        <taxon>Pseudomonadota</taxon>
        <taxon>Alphaproteobacteria</taxon>
        <taxon>Hyphomicrobiales</taxon>
        <taxon>Reyranellaceae</taxon>
        <taxon>Reyranella</taxon>
    </lineage>
</organism>